<comment type="caution">
    <text evidence="1">The sequence shown here is derived from an EMBL/GenBank/DDBJ whole genome shotgun (WGS) entry which is preliminary data.</text>
</comment>
<dbReference type="EMBL" id="JADFTS010000008">
    <property type="protein sequence ID" value="KAF9592988.1"/>
    <property type="molecule type" value="Genomic_DNA"/>
</dbReference>
<evidence type="ECO:0000313" key="2">
    <source>
        <dbReference type="Proteomes" id="UP000631114"/>
    </source>
</evidence>
<evidence type="ECO:0000313" key="1">
    <source>
        <dbReference type="EMBL" id="KAF9592988.1"/>
    </source>
</evidence>
<dbReference type="Proteomes" id="UP000631114">
    <property type="component" value="Unassembled WGS sequence"/>
</dbReference>
<dbReference type="PANTHER" id="PTHR45642:SF46">
    <property type="entry name" value="OS06G0636700 PROTEIN"/>
    <property type="match status" value="1"/>
</dbReference>
<dbReference type="PANTHER" id="PTHR45642">
    <property type="entry name" value="GDSL ESTERASE/LIPASE EXL3"/>
    <property type="match status" value="1"/>
</dbReference>
<dbReference type="Gene3D" id="3.40.50.1110">
    <property type="entry name" value="SGNH hydrolase"/>
    <property type="match status" value="1"/>
</dbReference>
<reference evidence="1 2" key="1">
    <citation type="submission" date="2020-10" db="EMBL/GenBank/DDBJ databases">
        <title>The Coptis chinensis genome and diversification of protoberbering-type alkaloids.</title>
        <authorList>
            <person name="Wang B."/>
            <person name="Shu S."/>
            <person name="Song C."/>
            <person name="Liu Y."/>
        </authorList>
    </citation>
    <scope>NUCLEOTIDE SEQUENCE [LARGE SCALE GENOMIC DNA]</scope>
    <source>
        <strain evidence="1">HL-2020</strain>
        <tissue evidence="1">Leaf</tissue>
    </source>
</reference>
<organism evidence="1 2">
    <name type="scientific">Coptis chinensis</name>
    <dbReference type="NCBI Taxonomy" id="261450"/>
    <lineage>
        <taxon>Eukaryota</taxon>
        <taxon>Viridiplantae</taxon>
        <taxon>Streptophyta</taxon>
        <taxon>Embryophyta</taxon>
        <taxon>Tracheophyta</taxon>
        <taxon>Spermatophyta</taxon>
        <taxon>Magnoliopsida</taxon>
        <taxon>Ranunculales</taxon>
        <taxon>Ranunculaceae</taxon>
        <taxon>Coptidoideae</taxon>
        <taxon>Coptis</taxon>
    </lineage>
</organism>
<keyword evidence="2" id="KW-1185">Reference proteome</keyword>
<dbReference type="InterPro" id="IPR036514">
    <property type="entry name" value="SGNH_hydro_sf"/>
</dbReference>
<dbReference type="AlphaFoldDB" id="A0A835LEX3"/>
<name>A0A835LEX3_9MAGN</name>
<protein>
    <submittedName>
        <fullName evidence="1">Uncharacterized protein</fullName>
    </submittedName>
</protein>
<sequence length="154" mass="17061">MTFIPPGFYTIFSLGLYPSSHLQQIIVAHSRFFSWKATGTFCNGRLATDFVSEVFGIKPFIHTYLDPAYGIEDFATGVSFASVTGSGYDNLTSDSVVGVVGIQYSNLDILFSCVESYAEMRHEGRRRNSKKTTKKLGSFEGIFVRIAAMGYGYN</sequence>
<accession>A0A835LEX3</accession>
<dbReference type="InterPro" id="IPR050592">
    <property type="entry name" value="GDSL_lipolytic_enzyme"/>
</dbReference>
<proteinExistence type="predicted"/>
<gene>
    <name evidence="1" type="ORF">IFM89_019565</name>
</gene>